<evidence type="ECO:0000259" key="2">
    <source>
        <dbReference type="Pfam" id="PF01370"/>
    </source>
</evidence>
<feature type="domain" description="NAD-dependent epimerase/dehydratase" evidence="2">
    <location>
        <begin position="42"/>
        <end position="264"/>
    </location>
</feature>
<proteinExistence type="inferred from homology"/>
<evidence type="ECO:0000259" key="3">
    <source>
        <dbReference type="Pfam" id="PF08338"/>
    </source>
</evidence>
<dbReference type="Pfam" id="PF08338">
    <property type="entry name" value="DUF1731"/>
    <property type="match status" value="1"/>
</dbReference>
<accession>A0A2P2DCH6</accession>
<organism evidence="4 5">
    <name type="scientific">Leptospira ellinghausenii</name>
    <dbReference type="NCBI Taxonomy" id="1917822"/>
    <lineage>
        <taxon>Bacteria</taxon>
        <taxon>Pseudomonadati</taxon>
        <taxon>Spirochaetota</taxon>
        <taxon>Spirochaetia</taxon>
        <taxon>Leptospirales</taxon>
        <taxon>Leptospiraceae</taxon>
        <taxon>Leptospira</taxon>
    </lineage>
</organism>
<comment type="similarity">
    <text evidence="1">Belongs to the NAD(P)-dependent epimerase/dehydratase family. SDR39U1 subfamily.</text>
</comment>
<dbReference type="EMBL" id="BFAZ01000008">
    <property type="protein sequence ID" value="GBF42307.1"/>
    <property type="molecule type" value="Genomic_DNA"/>
</dbReference>
<dbReference type="NCBIfam" id="TIGR01777">
    <property type="entry name" value="yfcH"/>
    <property type="match status" value="1"/>
</dbReference>
<dbReference type="PANTHER" id="PTHR11092">
    <property type="entry name" value="SUGAR NUCLEOTIDE EPIMERASE RELATED"/>
    <property type="match status" value="1"/>
</dbReference>
<comment type="caution">
    <text evidence="4">The sequence shown here is derived from an EMBL/GenBank/DDBJ whole genome shotgun (WGS) entry which is preliminary data.</text>
</comment>
<evidence type="ECO:0000256" key="1">
    <source>
        <dbReference type="ARBA" id="ARBA00009353"/>
    </source>
</evidence>
<dbReference type="Gene3D" id="3.40.50.720">
    <property type="entry name" value="NAD(P)-binding Rossmann-like Domain"/>
    <property type="match status" value="1"/>
</dbReference>
<gene>
    <name evidence="4" type="ORF">LPTSP2_15940</name>
</gene>
<dbReference type="InterPro" id="IPR013549">
    <property type="entry name" value="DUF1731"/>
</dbReference>
<dbReference type="InterPro" id="IPR001509">
    <property type="entry name" value="Epimerase_deHydtase"/>
</dbReference>
<name>A0A2P2DCH6_9LEPT</name>
<dbReference type="AlphaFoldDB" id="A0A2P2DCH6"/>
<sequence length="341" mass="37155">MAENIGITITGLIERKNDTECEKGLLLFLFTPTLGVFMKIGILGGTGLIGTSLITTAIQNGHQFRVFSRQKSIPKSLSSFSGIEFITCLLPQSSDLEGLDAIINLVGEPIAGVRWTEERKQLISTSRIEFTRGLVARILDLKQPPKVFLNASAVGYYGMSETGHPAYTESSPPGDDFLAKLCVEWENQTNPLKVNGIRTVLLRTGIVLSPKGGALEKMLPPFLLGVGGAIASGNQGMSWIHISDFINASIHLMTNEQTNGAYNLVSPHPTSNAEFSKQLAKTLKRPNLFKVPSFAIQALFGEGSVVVTKGQYVVPERLLQSGYEFQFQNLQEALSNLLEKN</sequence>
<reference evidence="5" key="1">
    <citation type="journal article" date="2019" name="Microbiol. Immunol.">
        <title>Molecular and phenotypic characterization of Leptospira johnsonii sp. nov., Leptospira ellinghausenii sp. nov. and Leptospira ryugenii sp. nov. isolated from soil and water in Japan.</title>
        <authorList>
            <person name="Masuzawa T."/>
            <person name="Saito M."/>
            <person name="Nakao R."/>
            <person name="Nikaido Y."/>
            <person name="Matsumoto M."/>
            <person name="Ogawa M."/>
            <person name="Yokoyama M."/>
            <person name="Hidaka Y."/>
            <person name="Tomita J."/>
            <person name="Sakakibara K."/>
            <person name="Suzuki K."/>
            <person name="Yasuda S."/>
            <person name="Sato H."/>
            <person name="Yamaguchi M."/>
            <person name="Yoshida S.I."/>
            <person name="Koizumi N."/>
            <person name="Kawamura Y."/>
        </authorList>
    </citation>
    <scope>NUCLEOTIDE SEQUENCE [LARGE SCALE GENOMIC DNA]</scope>
    <source>
        <strain evidence="5">E18</strain>
    </source>
</reference>
<evidence type="ECO:0000313" key="5">
    <source>
        <dbReference type="Proteomes" id="UP000245206"/>
    </source>
</evidence>
<dbReference type="CDD" id="cd05242">
    <property type="entry name" value="SDR_a8"/>
    <property type="match status" value="1"/>
</dbReference>
<dbReference type="SUPFAM" id="SSF51735">
    <property type="entry name" value="NAD(P)-binding Rossmann-fold domains"/>
    <property type="match status" value="1"/>
</dbReference>
<feature type="domain" description="DUF1731" evidence="3">
    <location>
        <begin position="291"/>
        <end position="337"/>
    </location>
</feature>
<keyword evidence="5" id="KW-1185">Reference proteome</keyword>
<dbReference type="Pfam" id="PF01370">
    <property type="entry name" value="Epimerase"/>
    <property type="match status" value="1"/>
</dbReference>
<evidence type="ECO:0000313" key="4">
    <source>
        <dbReference type="EMBL" id="GBF42307.1"/>
    </source>
</evidence>
<dbReference type="InterPro" id="IPR036291">
    <property type="entry name" value="NAD(P)-bd_dom_sf"/>
</dbReference>
<dbReference type="InterPro" id="IPR010099">
    <property type="entry name" value="SDR39U1"/>
</dbReference>
<dbReference type="Proteomes" id="UP000245206">
    <property type="component" value="Unassembled WGS sequence"/>
</dbReference>
<protein>
    <submittedName>
        <fullName evidence="4">Nucleoside-diphosphate sugar epimerase</fullName>
    </submittedName>
</protein>
<dbReference type="PANTHER" id="PTHR11092:SF0">
    <property type="entry name" value="EPIMERASE FAMILY PROTEIN SDR39U1"/>
    <property type="match status" value="1"/>
</dbReference>